<name>A0A8S5L6T7_9CAUD</name>
<reference evidence="1" key="1">
    <citation type="journal article" date="2021" name="Proc. Natl. Acad. Sci. U.S.A.">
        <title>A Catalog of Tens of Thousands of Viruses from Human Metagenomes Reveals Hidden Associations with Chronic Diseases.</title>
        <authorList>
            <person name="Tisza M.J."/>
            <person name="Buck C.B."/>
        </authorList>
    </citation>
    <scope>NUCLEOTIDE SEQUENCE</scope>
    <source>
        <strain evidence="1">Ct45W1</strain>
    </source>
</reference>
<proteinExistence type="predicted"/>
<protein>
    <recommendedName>
        <fullName evidence="2">Tail assembly chaperone</fullName>
    </recommendedName>
</protein>
<evidence type="ECO:0000313" key="1">
    <source>
        <dbReference type="EMBL" id="DAD65659.1"/>
    </source>
</evidence>
<organism evidence="1">
    <name type="scientific">Siphoviridae sp. ct45W1</name>
    <dbReference type="NCBI Taxonomy" id="2823562"/>
    <lineage>
        <taxon>Viruses</taxon>
        <taxon>Duplodnaviria</taxon>
        <taxon>Heunggongvirae</taxon>
        <taxon>Uroviricota</taxon>
        <taxon>Caudoviricetes</taxon>
    </lineage>
</organism>
<sequence>MTKPAAGAFLVPGAKANKAENRFIFRLPGEKQDRSMPLLKHIKASYRRRLSEVSRRLKDENLSEDAQALARLEAESIQFEIIEDCCPGLTDVVSSDQLEAIITAWGEASGTSVGESSAS</sequence>
<dbReference type="EMBL" id="BK014646">
    <property type="protein sequence ID" value="DAD65659.1"/>
    <property type="molecule type" value="Genomic_DNA"/>
</dbReference>
<accession>A0A8S5L6T7</accession>
<evidence type="ECO:0008006" key="2">
    <source>
        <dbReference type="Google" id="ProtNLM"/>
    </source>
</evidence>